<dbReference type="InterPro" id="IPR004316">
    <property type="entry name" value="SWEET_rpt"/>
</dbReference>
<evidence type="ECO:0000256" key="5">
    <source>
        <dbReference type="ARBA" id="ARBA00022597"/>
    </source>
</evidence>
<feature type="transmembrane region" description="Helical" evidence="10">
    <location>
        <begin position="107"/>
        <end position="126"/>
    </location>
</feature>
<keyword evidence="7" id="KW-0677">Repeat</keyword>
<evidence type="ECO:0000256" key="6">
    <source>
        <dbReference type="ARBA" id="ARBA00022692"/>
    </source>
</evidence>
<keyword evidence="4" id="KW-1003">Cell membrane</keyword>
<evidence type="ECO:0000256" key="1">
    <source>
        <dbReference type="ARBA" id="ARBA00004651"/>
    </source>
</evidence>
<protein>
    <recommendedName>
        <fullName evidence="10">Bidirectional sugar transporter SWEET</fullName>
    </recommendedName>
</protein>
<dbReference type="PANTHER" id="PTHR10791">
    <property type="entry name" value="RAG1-ACTIVATING PROTEIN 1"/>
    <property type="match status" value="1"/>
</dbReference>
<dbReference type="FunFam" id="1.20.1280.290:FF:000001">
    <property type="entry name" value="Bidirectional sugar transporter SWEET"/>
    <property type="match status" value="1"/>
</dbReference>
<name>A0AAP0H6B4_9ASTR</name>
<dbReference type="EMBL" id="JBCNJP010000008">
    <property type="protein sequence ID" value="KAK9074609.1"/>
    <property type="molecule type" value="Genomic_DNA"/>
</dbReference>
<dbReference type="GO" id="GO:0005886">
    <property type="term" value="C:plasma membrane"/>
    <property type="evidence" value="ECO:0007669"/>
    <property type="project" value="UniProtKB-SubCell"/>
</dbReference>
<evidence type="ECO:0000256" key="3">
    <source>
        <dbReference type="ARBA" id="ARBA00022448"/>
    </source>
</evidence>
<comment type="caution">
    <text evidence="12">The sequence shown here is derived from an EMBL/GenBank/DDBJ whole genome shotgun (WGS) entry which is preliminary data.</text>
</comment>
<keyword evidence="3 10" id="KW-0813">Transport</keyword>
<organism evidence="12 13">
    <name type="scientific">Deinandra increscens subsp. villosa</name>
    <dbReference type="NCBI Taxonomy" id="3103831"/>
    <lineage>
        <taxon>Eukaryota</taxon>
        <taxon>Viridiplantae</taxon>
        <taxon>Streptophyta</taxon>
        <taxon>Embryophyta</taxon>
        <taxon>Tracheophyta</taxon>
        <taxon>Spermatophyta</taxon>
        <taxon>Magnoliopsida</taxon>
        <taxon>eudicotyledons</taxon>
        <taxon>Gunneridae</taxon>
        <taxon>Pentapetalae</taxon>
        <taxon>asterids</taxon>
        <taxon>campanulids</taxon>
        <taxon>Asterales</taxon>
        <taxon>Asteraceae</taxon>
        <taxon>Asteroideae</taxon>
        <taxon>Heliantheae alliance</taxon>
        <taxon>Madieae</taxon>
        <taxon>Madiinae</taxon>
        <taxon>Deinandra</taxon>
    </lineage>
</organism>
<keyword evidence="9 10" id="KW-0472">Membrane</keyword>
<feature type="compositionally biased region" description="Basic and acidic residues" evidence="11">
    <location>
        <begin position="290"/>
        <end position="301"/>
    </location>
</feature>
<dbReference type="AlphaFoldDB" id="A0AAP0H6B4"/>
<accession>A0AAP0H6B4</accession>
<comment type="subcellular location">
    <subcellularLocation>
        <location evidence="1 10">Cell membrane</location>
        <topology evidence="1 10">Multi-pass membrane protein</topology>
    </subcellularLocation>
</comment>
<evidence type="ECO:0000256" key="9">
    <source>
        <dbReference type="ARBA" id="ARBA00023136"/>
    </source>
</evidence>
<dbReference type="Pfam" id="PF03083">
    <property type="entry name" value="MtN3_slv"/>
    <property type="match status" value="2"/>
</dbReference>
<evidence type="ECO:0000256" key="8">
    <source>
        <dbReference type="ARBA" id="ARBA00022989"/>
    </source>
</evidence>
<evidence type="ECO:0000256" key="7">
    <source>
        <dbReference type="ARBA" id="ARBA00022737"/>
    </source>
</evidence>
<evidence type="ECO:0000313" key="13">
    <source>
        <dbReference type="Proteomes" id="UP001408789"/>
    </source>
</evidence>
<keyword evidence="6 10" id="KW-0812">Transmembrane</keyword>
<gene>
    <name evidence="12" type="ORF">SSX86_007207</name>
</gene>
<feature type="transmembrane region" description="Helical" evidence="10">
    <location>
        <begin position="72"/>
        <end position="95"/>
    </location>
</feature>
<evidence type="ECO:0000256" key="11">
    <source>
        <dbReference type="SAM" id="MobiDB-lite"/>
    </source>
</evidence>
<feature type="transmembrane region" description="Helical" evidence="10">
    <location>
        <begin position="196"/>
        <end position="214"/>
    </location>
</feature>
<dbReference type="FunFam" id="1.20.1280.290:FF:000003">
    <property type="entry name" value="Bidirectional sugar transporter SWEET"/>
    <property type="match status" value="1"/>
</dbReference>
<keyword evidence="5 10" id="KW-0762">Sugar transport</keyword>
<sequence length="301" mass="32775">MELFVVHSRLVFVFGLLGNIISTGVYFAPMPTIIEICKAKSTMGFQSLPYIVSLFSALLWLFYALVKGGDTFLLISINTLGIFIESVYIIIFLIFATPNTKKQTFKGLTGVMVLCLVISLGTFFSFQGHTRVLVVGWICVAVSVCVFAAPLTIVFEVVRTKSVEFMPLSLSCFLTLSATMWFAYGMSLKDICVTVPNVLGFLLGVFQMGLYAYYKRKAAKNISNTGEEKLKAAGGGNKDQHVINMSVALSNSEVHPVDSSGRSSEAEDETQRSGSQDDNDNNGGGSSMKLEVRGARADVIN</sequence>
<keyword evidence="13" id="KW-1185">Reference proteome</keyword>
<feature type="region of interest" description="Disordered" evidence="11">
    <location>
        <begin position="252"/>
        <end position="301"/>
    </location>
</feature>
<feature type="transmembrane region" description="Helical" evidence="10">
    <location>
        <begin position="165"/>
        <end position="184"/>
    </location>
</feature>
<dbReference type="Gene3D" id="1.20.1280.290">
    <property type="match status" value="2"/>
</dbReference>
<reference evidence="12 13" key="1">
    <citation type="submission" date="2024-04" db="EMBL/GenBank/DDBJ databases">
        <title>The reference genome of an endangered Asteraceae, Deinandra increscens subsp. villosa, native to the Central Coast of California.</title>
        <authorList>
            <person name="Guilliams M."/>
            <person name="Hasenstab-Lehman K."/>
            <person name="Meyer R."/>
            <person name="Mcevoy S."/>
        </authorList>
    </citation>
    <scope>NUCLEOTIDE SEQUENCE [LARGE SCALE GENOMIC DNA]</scope>
    <source>
        <tissue evidence="12">Leaf</tissue>
    </source>
</reference>
<dbReference type="GO" id="GO:0051119">
    <property type="term" value="F:sugar transmembrane transporter activity"/>
    <property type="evidence" value="ECO:0007669"/>
    <property type="project" value="InterPro"/>
</dbReference>
<dbReference type="PANTHER" id="PTHR10791:SF222">
    <property type="entry name" value="BIDIRECTIONAL SUGAR TRANSPORTER SWEET15"/>
    <property type="match status" value="1"/>
</dbReference>
<comment type="similarity">
    <text evidence="2 10">Belongs to the SWEET sugar transporter family.</text>
</comment>
<feature type="transmembrane region" description="Helical" evidence="10">
    <location>
        <begin position="48"/>
        <end position="66"/>
    </location>
</feature>
<comment type="function">
    <text evidence="10">Mediates both low-affinity uptake and efflux of sugar across the membrane.</text>
</comment>
<feature type="transmembrane region" description="Helical" evidence="10">
    <location>
        <begin position="6"/>
        <end position="28"/>
    </location>
</feature>
<evidence type="ECO:0000256" key="10">
    <source>
        <dbReference type="RuleBase" id="RU910715"/>
    </source>
</evidence>
<keyword evidence="8 10" id="KW-1133">Transmembrane helix</keyword>
<dbReference type="Proteomes" id="UP001408789">
    <property type="component" value="Unassembled WGS sequence"/>
</dbReference>
<evidence type="ECO:0000256" key="4">
    <source>
        <dbReference type="ARBA" id="ARBA00022475"/>
    </source>
</evidence>
<proteinExistence type="inferred from homology"/>
<dbReference type="InterPro" id="IPR047664">
    <property type="entry name" value="SWEET"/>
</dbReference>
<feature type="transmembrane region" description="Helical" evidence="10">
    <location>
        <begin position="132"/>
        <end position="158"/>
    </location>
</feature>
<evidence type="ECO:0000256" key="2">
    <source>
        <dbReference type="ARBA" id="ARBA00007809"/>
    </source>
</evidence>
<evidence type="ECO:0000313" key="12">
    <source>
        <dbReference type="EMBL" id="KAK9074609.1"/>
    </source>
</evidence>